<gene>
    <name evidence="3" type="ORF">SAMN04488056_103437</name>
</gene>
<dbReference type="PANTHER" id="PTHR30535">
    <property type="entry name" value="VITAMIN B12-BINDING PROTEIN"/>
    <property type="match status" value="1"/>
</dbReference>
<dbReference type="Gene3D" id="3.40.50.1980">
    <property type="entry name" value="Nitrogenase molybdenum iron protein domain"/>
    <property type="match status" value="2"/>
</dbReference>
<accession>A0A1I5F0P4</accession>
<dbReference type="OrthoDB" id="9775594at2"/>
<dbReference type="STRING" id="655353.SAMN04488056_103437"/>
<feature type="domain" description="Fe/B12 periplasmic-binding" evidence="2">
    <location>
        <begin position="41"/>
        <end position="323"/>
    </location>
</feature>
<dbReference type="AlphaFoldDB" id="A0A1I5F0P4"/>
<evidence type="ECO:0000256" key="1">
    <source>
        <dbReference type="SAM" id="SignalP"/>
    </source>
</evidence>
<feature type="chain" id="PRO_5011482029" evidence="1">
    <location>
        <begin position="23"/>
        <end position="364"/>
    </location>
</feature>
<protein>
    <submittedName>
        <fullName evidence="3">Iron complex transport system substrate-binding protein</fullName>
    </submittedName>
</protein>
<dbReference type="Proteomes" id="UP000199236">
    <property type="component" value="Unassembled WGS sequence"/>
</dbReference>
<sequence length="364" mass="39824">MKIRYLFACALALMSFSLPASARIVKDTLGVVHDIPDKVDHVICSGAGCLRLLTYLGVEDRVVGVDGMEKRKSPFDSRPYALVTPAYKSLPLFGQHLGRDNPELIMALDPAPQVIFKTVGSSGLKPEVLQQKTHIPVIAVEYGDLDSQSEQFYQALEIMGDSLDRKERAAELVSFFKDTRSDLEARASASEKEAPSIYVGGISYRGSRGLASTDPVYAPFAALGLQNLAASKAKASGGHATTIAKEKLIEWDPEIILLDLATLQLGPDAGGQAELMNDPAYQILSAREKGQVWGTLPYALYTKNYGSILADAYFLGKLVYPDSFADIDPVSKADEIYSFLFGKPVFDEMNRIFDDLVFRQVPVQ</sequence>
<keyword evidence="4" id="KW-1185">Reference proteome</keyword>
<dbReference type="SUPFAM" id="SSF53807">
    <property type="entry name" value="Helical backbone' metal receptor"/>
    <property type="match status" value="1"/>
</dbReference>
<dbReference type="PANTHER" id="PTHR30535:SF34">
    <property type="entry name" value="MOLYBDATE-BINDING PROTEIN MOLA"/>
    <property type="match status" value="1"/>
</dbReference>
<dbReference type="EMBL" id="FOVR01000003">
    <property type="protein sequence ID" value="SFO17324.1"/>
    <property type="molecule type" value="Genomic_DNA"/>
</dbReference>
<dbReference type="Pfam" id="PF01497">
    <property type="entry name" value="Peripla_BP_2"/>
    <property type="match status" value="1"/>
</dbReference>
<evidence type="ECO:0000313" key="4">
    <source>
        <dbReference type="Proteomes" id="UP000199236"/>
    </source>
</evidence>
<name>A0A1I5F0P4_9HYPH</name>
<feature type="signal peptide" evidence="1">
    <location>
        <begin position="1"/>
        <end position="22"/>
    </location>
</feature>
<reference evidence="3 4" key="1">
    <citation type="submission" date="2016-10" db="EMBL/GenBank/DDBJ databases">
        <authorList>
            <person name="de Groot N.N."/>
        </authorList>
    </citation>
    <scope>NUCLEOTIDE SEQUENCE [LARGE SCALE GENOMIC DNA]</scope>
    <source>
        <strain evidence="3 4">CGMCC 1.9157</strain>
    </source>
</reference>
<keyword evidence="1" id="KW-0732">Signal</keyword>
<proteinExistence type="predicted"/>
<evidence type="ECO:0000313" key="3">
    <source>
        <dbReference type="EMBL" id="SFO17324.1"/>
    </source>
</evidence>
<organism evidence="3 4">
    <name type="scientific">Cohaesibacter marisflavi</name>
    <dbReference type="NCBI Taxonomy" id="655353"/>
    <lineage>
        <taxon>Bacteria</taxon>
        <taxon>Pseudomonadati</taxon>
        <taxon>Pseudomonadota</taxon>
        <taxon>Alphaproteobacteria</taxon>
        <taxon>Hyphomicrobiales</taxon>
        <taxon>Cohaesibacteraceae</taxon>
    </lineage>
</organism>
<evidence type="ECO:0000259" key="2">
    <source>
        <dbReference type="PROSITE" id="PS50983"/>
    </source>
</evidence>
<dbReference type="PROSITE" id="PS50983">
    <property type="entry name" value="FE_B12_PBP"/>
    <property type="match status" value="1"/>
</dbReference>
<dbReference type="InterPro" id="IPR002491">
    <property type="entry name" value="ABC_transptr_periplasmic_BD"/>
</dbReference>
<dbReference type="InterPro" id="IPR050902">
    <property type="entry name" value="ABC_Transporter_SBP"/>
</dbReference>